<dbReference type="InterPro" id="IPR029071">
    <property type="entry name" value="Ubiquitin-like_domsf"/>
</dbReference>
<feature type="coiled-coil region" evidence="1">
    <location>
        <begin position="266"/>
        <end position="314"/>
    </location>
</feature>
<feature type="compositionally biased region" description="Polar residues" evidence="2">
    <location>
        <begin position="85"/>
        <end position="96"/>
    </location>
</feature>
<dbReference type="STRING" id="131310.A0A0N4ZC49"/>
<evidence type="ECO:0000256" key="1">
    <source>
        <dbReference type="SAM" id="Coils"/>
    </source>
</evidence>
<dbReference type="PANTHER" id="PTHR15286">
    <property type="entry name" value="RAS-ASSOCIATING DOMAIN CONTAINING PROTEIN"/>
    <property type="match status" value="1"/>
</dbReference>
<dbReference type="WBParaSite" id="PTRK_0000510400.1">
    <property type="protein sequence ID" value="PTRK_0000510400.1"/>
    <property type="gene ID" value="PTRK_0000510400"/>
</dbReference>
<dbReference type="AlphaFoldDB" id="A0A0N4ZC49"/>
<dbReference type="PANTHER" id="PTHR15286:SF6">
    <property type="entry name" value="GH01133P"/>
    <property type="match status" value="1"/>
</dbReference>
<keyword evidence="1" id="KW-0175">Coiled coil</keyword>
<dbReference type="InterPro" id="IPR033593">
    <property type="entry name" value="N-RASSF"/>
</dbReference>
<feature type="region of interest" description="Disordered" evidence="2">
    <location>
        <begin position="85"/>
        <end position="115"/>
    </location>
</feature>
<name>A0A0N4ZC49_PARTI</name>
<evidence type="ECO:0000313" key="4">
    <source>
        <dbReference type="WBParaSite" id="PTRK_0000510400.1"/>
    </source>
</evidence>
<evidence type="ECO:0000256" key="2">
    <source>
        <dbReference type="SAM" id="MobiDB-lite"/>
    </source>
</evidence>
<evidence type="ECO:0000313" key="3">
    <source>
        <dbReference type="Proteomes" id="UP000038045"/>
    </source>
</evidence>
<dbReference type="SUPFAM" id="SSF54236">
    <property type="entry name" value="Ubiquitin-like"/>
    <property type="match status" value="1"/>
</dbReference>
<reference evidence="4" key="1">
    <citation type="submission" date="2017-02" db="UniProtKB">
        <authorList>
            <consortium name="WormBaseParasite"/>
        </authorList>
    </citation>
    <scope>IDENTIFICATION</scope>
</reference>
<dbReference type="Proteomes" id="UP000038045">
    <property type="component" value="Unplaced"/>
</dbReference>
<proteinExistence type="predicted"/>
<keyword evidence="3" id="KW-1185">Reference proteome</keyword>
<protein>
    <submittedName>
        <fullName evidence="4">Ras-associating domain-containing protein</fullName>
    </submittedName>
</protein>
<accession>A0A0N4ZC49</accession>
<organism evidence="3 4">
    <name type="scientific">Parastrongyloides trichosuri</name>
    <name type="common">Possum-specific nematode worm</name>
    <dbReference type="NCBI Taxonomy" id="131310"/>
    <lineage>
        <taxon>Eukaryota</taxon>
        <taxon>Metazoa</taxon>
        <taxon>Ecdysozoa</taxon>
        <taxon>Nematoda</taxon>
        <taxon>Chromadorea</taxon>
        <taxon>Rhabditida</taxon>
        <taxon>Tylenchina</taxon>
        <taxon>Panagrolaimomorpha</taxon>
        <taxon>Strongyloidoidea</taxon>
        <taxon>Strongyloididae</taxon>
        <taxon>Parastrongyloides</taxon>
    </lineage>
</organism>
<dbReference type="Gene3D" id="3.10.20.90">
    <property type="entry name" value="Phosphatidylinositol 3-kinase Catalytic Subunit, Chain A, domain 1"/>
    <property type="match status" value="1"/>
</dbReference>
<sequence>MEITILMGKEEKVVSGISSETTCADIIYALAHSSGQKGKFVLLAKFNEGEYKFLPNEKVLEIMKTNKFPNTLELRQVVSISQSPMVTNSQNNSPQKNVYCPKNGGFSDNQRNLSKPPYKMQQLYTQKSLDSNSSFENDTNVKKNIQNVDNRPPPPAYRDVINQKYRSLIGNNSNFDNKQHKQRHSHVNYDLGILDVQTNINSPITLLTNINRSCNHILKEQQTLLQSLDVQFESEEEKEIYQLLKQKSNLEMMISQVREGNYEEKLINCEKESVSLKNQIMSVEDNIKHMNNDIEHYKKLISRLENELNHFLEEEKNDFYKAVSITPINNRFGPKTSVR</sequence>